<dbReference type="Proteomes" id="UP000622017">
    <property type="component" value="Unassembled WGS sequence"/>
</dbReference>
<evidence type="ECO:0008006" key="3">
    <source>
        <dbReference type="Google" id="ProtNLM"/>
    </source>
</evidence>
<name>A0ABR7MQL8_9BACT</name>
<evidence type="ECO:0000313" key="1">
    <source>
        <dbReference type="EMBL" id="MBC6613214.1"/>
    </source>
</evidence>
<dbReference type="EMBL" id="JACSCY010000025">
    <property type="protein sequence ID" value="MBC6613214.1"/>
    <property type="molecule type" value="Genomic_DNA"/>
</dbReference>
<organism evidence="1 2">
    <name type="scientific">Hymenobacter citatus</name>
    <dbReference type="NCBI Taxonomy" id="2763506"/>
    <lineage>
        <taxon>Bacteria</taxon>
        <taxon>Pseudomonadati</taxon>
        <taxon>Bacteroidota</taxon>
        <taxon>Cytophagia</taxon>
        <taxon>Cytophagales</taxon>
        <taxon>Hymenobacteraceae</taxon>
        <taxon>Hymenobacter</taxon>
    </lineage>
</organism>
<accession>A0ABR7MQL8</accession>
<proteinExistence type="predicted"/>
<reference evidence="1 2" key="1">
    <citation type="submission" date="2020-08" db="EMBL/GenBank/DDBJ databases">
        <title>Hymenobacter sp.</title>
        <authorList>
            <person name="Kim M.K."/>
        </authorList>
    </citation>
    <scope>NUCLEOTIDE SEQUENCE [LARGE SCALE GENOMIC DNA]</scope>
    <source>
        <strain evidence="1 2">BT507</strain>
    </source>
</reference>
<evidence type="ECO:0000313" key="2">
    <source>
        <dbReference type="Proteomes" id="UP000622017"/>
    </source>
</evidence>
<gene>
    <name evidence="1" type="ORF">H8B15_19995</name>
</gene>
<protein>
    <recommendedName>
        <fullName evidence="3">DUF3298 domain-containing protein</fullName>
    </recommendedName>
</protein>
<sequence>MQLSTRDSVLTGAYYYVRNGRLLDLTGDVAPDGVVALRESAVFDTASTGRFEGRVQPDGKLIGSWHNAAGTVHLPFALARVGGTTPPAVTRARVGAKTYFKTFTIPLPMVPDVGMSKLLAEYFSLESLISETPMSLRDKLADEQENGLHYGPQTLGYDVGYNAQGILSITTSSEGLGASVWYDYRTQTLDLNTGFPVVVADEIRPELVPAFLALGQQKLQEITRQYVPTQEGFLQPDDVAGVLGQTFSLSSTKEYTVSSTGLLFDHPVSYDSLSNFVWKTLRGNFQVTFSHAELARFLKSDSPLRRLK</sequence>
<keyword evidence="2" id="KW-1185">Reference proteome</keyword>
<comment type="caution">
    <text evidence="1">The sequence shown here is derived from an EMBL/GenBank/DDBJ whole genome shotgun (WGS) entry which is preliminary data.</text>
</comment>
<dbReference type="RefSeq" id="WP_187321429.1">
    <property type="nucleotide sequence ID" value="NZ_JACSCY010000025.1"/>
</dbReference>